<dbReference type="InterPro" id="IPR008936">
    <property type="entry name" value="Rho_GTPase_activation_prot"/>
</dbReference>
<protein>
    <recommendedName>
        <fullName evidence="3">Ras-GAP domain-containing protein</fullName>
    </recommendedName>
</protein>
<dbReference type="InterPro" id="IPR001936">
    <property type="entry name" value="RasGAP_dom"/>
</dbReference>
<dbReference type="EMBL" id="NJET01000034">
    <property type="protein sequence ID" value="PHH64230.1"/>
    <property type="molecule type" value="Genomic_DNA"/>
</dbReference>
<keyword evidence="1" id="KW-0343">GTPase activation</keyword>
<feature type="domain" description="Ras-GAP" evidence="3">
    <location>
        <begin position="833"/>
        <end position="1082"/>
    </location>
</feature>
<feature type="region of interest" description="Disordered" evidence="2">
    <location>
        <begin position="447"/>
        <end position="468"/>
    </location>
</feature>
<feature type="region of interest" description="Disordered" evidence="2">
    <location>
        <begin position="119"/>
        <end position="142"/>
    </location>
</feature>
<feature type="region of interest" description="Disordered" evidence="2">
    <location>
        <begin position="161"/>
        <end position="233"/>
    </location>
</feature>
<dbReference type="PANTHER" id="PTHR10194">
    <property type="entry name" value="RAS GTPASE-ACTIVATING PROTEINS"/>
    <property type="match status" value="1"/>
</dbReference>
<feature type="compositionally biased region" description="Basic and acidic residues" evidence="2">
    <location>
        <begin position="29"/>
        <end position="41"/>
    </location>
</feature>
<comment type="caution">
    <text evidence="4">The sequence shown here is derived from an EMBL/GenBank/DDBJ whole genome shotgun (WGS) entry which is preliminary data.</text>
</comment>
<sequence length="1341" mass="147842">MQQQATPSFPGRGGQQKSRDRTRSRHNPHSQDQEAGSDRPRISQSLSQQHLPQLAPSTLDFAQHSKSERPSAPRLRSAFGAGSESAGSSQTLTPDSATVGRASGSSALSLGSAAVSPRLVPRDAGSSPHHMASLRTAYGPSGARRQGMVFGESFGRSCDNFEFSTAPTTPTLPYRQNQSSHARSQPRGSNVVMRPRTRTLDGAMLKQRATPPPGSDKQSHNRVGSLGSSSGAPTILEEQRSSYRESAGSSLNTLSKRAKGMSVDDANHRVSSLLSTSRPSSPCLNGVVSVDSLPVPIPTTDPETIISLMQALNGRMHGEVEFQTDTGGDWASGYAYIDDDNYSLLWESAPENGADAFPRLIPDLRGCRVLLGEHPKSGKACFELVFTIQQAPHIGETAILLLRPMASDEWDHWLAALLTWQQTRPAPNKSLGGAIVAGVVVGGSSSSSPVVPSRPHLRRQGHSGVSENGRGSNIIKVGTVKLWNKDPPMTPPEIFRRLSTEKPRRAEDNSWARVSCILHEDGEFRLLMENDISALAIIQLSQLSRCAIQQLDCTVLEEEFCIAIFPMYAPSATHMSIYRPIYLALDSRVAFEVWFVLFRAFAVPEIYRLGGADDASIEEVEDLDQEGTGELFRIYKTIVVRLTEAKITGQSASAAETLRSSLVEKGTAKPDADRSIGNYWAELMLNGEVRARTTTKPDTNNPYWREECDFTDVPQGEQKLLIVIKRLEGMPIQAPRPTGKKAPSTPSSPKVLPEDVVCGTVGIMLDQFKRDEDREEWFQILDDKAQSIGSMLVKISYAEHVALLSKEYDALSDLLHRFSTKLTTLISAALPGQLRRLSETFVNIFQASGTASDWLMALIDDEIDGIGSQSSFNKLRFSGRLKSAESSESSPTNATARELLVRDMTRSLAGEANLLFRGNTLLTLSLEFHMRRLGAEYLQEVLRDKIVQLDKMDVDCEVDPSRLPLHGHSSHAQHQLSAELDQRWSWLLLQTTEIWRCISESADRLPAELRRILKFVRAVAEDRYGDFVRAPTYTAVSGFLFLRFLCPAILSPKLFGLLRDHPRPLTQRSLTLIAKVLQKMANQSTFGKREQWMEPMNKFLAAQRFVFRDFIDKVCEIPGSDGSLMRSVPASYSTPVTMVGRLGLMAREGFPSLPYLIDQTHAFAVLVKLWTLAHPQGLAGGADDADVELASFDAMCRKLQRRADVCLERMDRGRAAASSEQLEQHDGHNNNNNNNDDDDDDDDGQPLFVLDEQHETAPAADEDKTQQRVGSQMPLSSDDADDDDEGDEDEYNGPSTSHPRQHQEAKKSGTMRARNGKVGRTILNGIMRIGGRSESPDAKHR</sequence>
<dbReference type="PROSITE" id="PS00509">
    <property type="entry name" value="RAS_GTPASE_ACTIV_1"/>
    <property type="match status" value="1"/>
</dbReference>
<dbReference type="OrthoDB" id="775356at2759"/>
<feature type="region of interest" description="Disordered" evidence="2">
    <location>
        <begin position="1214"/>
        <end position="1341"/>
    </location>
</feature>
<reference evidence="4 5" key="1">
    <citation type="submission" date="2017-06" db="EMBL/GenBank/DDBJ databases">
        <title>Ant-infecting Ophiocordyceps genomes reveal a high diversity of potential behavioral manipulation genes and a possible major role for enterotoxins.</title>
        <authorList>
            <person name="De Bekker C."/>
            <person name="Evans H.C."/>
            <person name="Brachmann A."/>
            <person name="Hughes D.P."/>
        </authorList>
    </citation>
    <scope>NUCLEOTIDE SEQUENCE [LARGE SCALE GENOMIC DNA]</scope>
    <source>
        <strain evidence="4 5">Map64</strain>
    </source>
</reference>
<dbReference type="PROSITE" id="PS50018">
    <property type="entry name" value="RAS_GTPASE_ACTIV_2"/>
    <property type="match status" value="1"/>
</dbReference>
<dbReference type="STRING" id="1399860.A0A2C5Y9U9"/>
<keyword evidence="5" id="KW-1185">Reference proteome</keyword>
<dbReference type="Gene3D" id="1.10.506.10">
    <property type="entry name" value="GTPase Activation - p120gap, domain 1"/>
    <property type="match status" value="1"/>
</dbReference>
<dbReference type="SUPFAM" id="SSF48350">
    <property type="entry name" value="GTPase activation domain, GAP"/>
    <property type="match status" value="1"/>
</dbReference>
<feature type="compositionally biased region" description="Basic and acidic residues" evidence="2">
    <location>
        <begin position="1251"/>
        <end position="1266"/>
    </location>
</feature>
<dbReference type="GO" id="GO:0007165">
    <property type="term" value="P:signal transduction"/>
    <property type="evidence" value="ECO:0007669"/>
    <property type="project" value="UniProtKB-ARBA"/>
</dbReference>
<proteinExistence type="predicted"/>
<evidence type="ECO:0000313" key="4">
    <source>
        <dbReference type="EMBL" id="PHH64230.1"/>
    </source>
</evidence>
<dbReference type="GO" id="GO:0005096">
    <property type="term" value="F:GTPase activator activity"/>
    <property type="evidence" value="ECO:0007669"/>
    <property type="project" value="UniProtKB-KW"/>
</dbReference>
<feature type="compositionally biased region" description="Low complexity" evidence="2">
    <location>
        <begin position="43"/>
        <end position="57"/>
    </location>
</feature>
<dbReference type="Proteomes" id="UP000226192">
    <property type="component" value="Unassembled WGS sequence"/>
</dbReference>
<feature type="compositionally biased region" description="Acidic residues" evidence="2">
    <location>
        <begin position="1235"/>
        <end position="1244"/>
    </location>
</feature>
<dbReference type="SMART" id="SM00323">
    <property type="entry name" value="RasGAP"/>
    <property type="match status" value="1"/>
</dbReference>
<feature type="region of interest" description="Disordered" evidence="2">
    <location>
        <begin position="1"/>
        <end position="104"/>
    </location>
</feature>
<feature type="compositionally biased region" description="Polar residues" evidence="2">
    <location>
        <begin position="162"/>
        <end position="188"/>
    </location>
</feature>
<dbReference type="CDD" id="cd00030">
    <property type="entry name" value="C2"/>
    <property type="match status" value="1"/>
</dbReference>
<evidence type="ECO:0000256" key="1">
    <source>
        <dbReference type="ARBA" id="ARBA00022468"/>
    </source>
</evidence>
<feature type="compositionally biased region" description="Acidic residues" evidence="2">
    <location>
        <begin position="1278"/>
        <end position="1291"/>
    </location>
</feature>
<dbReference type="SUPFAM" id="SSF49562">
    <property type="entry name" value="C2 domain (Calcium/lipid-binding domain, CaLB)"/>
    <property type="match status" value="1"/>
</dbReference>
<name>A0A2C5Y9U9_9HYPO</name>
<dbReference type="CDD" id="cd05137">
    <property type="entry name" value="RasGAP_CLA2_BUD2"/>
    <property type="match status" value="1"/>
</dbReference>
<accession>A0A2C5Y9U9</accession>
<dbReference type="InterPro" id="IPR039360">
    <property type="entry name" value="Ras_GTPase"/>
</dbReference>
<feature type="compositionally biased region" description="Low complexity" evidence="2">
    <location>
        <begin position="77"/>
        <end position="89"/>
    </location>
</feature>
<evidence type="ECO:0000256" key="2">
    <source>
        <dbReference type="SAM" id="MobiDB-lite"/>
    </source>
</evidence>
<evidence type="ECO:0000259" key="3">
    <source>
        <dbReference type="PROSITE" id="PS50018"/>
    </source>
</evidence>
<evidence type="ECO:0000313" key="5">
    <source>
        <dbReference type="Proteomes" id="UP000226192"/>
    </source>
</evidence>
<dbReference type="InterPro" id="IPR035892">
    <property type="entry name" value="C2_domain_sf"/>
</dbReference>
<dbReference type="Gene3D" id="2.60.40.150">
    <property type="entry name" value="C2 domain"/>
    <property type="match status" value="1"/>
</dbReference>
<organism evidence="4 5">
    <name type="scientific">Ophiocordyceps australis</name>
    <dbReference type="NCBI Taxonomy" id="1399860"/>
    <lineage>
        <taxon>Eukaryota</taxon>
        <taxon>Fungi</taxon>
        <taxon>Dikarya</taxon>
        <taxon>Ascomycota</taxon>
        <taxon>Pezizomycotina</taxon>
        <taxon>Sordariomycetes</taxon>
        <taxon>Hypocreomycetidae</taxon>
        <taxon>Hypocreales</taxon>
        <taxon>Ophiocordycipitaceae</taxon>
        <taxon>Ophiocordyceps</taxon>
    </lineage>
</organism>
<gene>
    <name evidence="4" type="ORF">CDD81_4844</name>
</gene>
<dbReference type="Pfam" id="PF00616">
    <property type="entry name" value="RasGAP"/>
    <property type="match status" value="1"/>
</dbReference>
<dbReference type="InterPro" id="IPR023152">
    <property type="entry name" value="RasGAP_CS"/>
</dbReference>
<dbReference type="PANTHER" id="PTHR10194:SF60">
    <property type="entry name" value="RAS GTPASE-ACTIVATING PROTEIN RASKOL"/>
    <property type="match status" value="1"/>
</dbReference>